<protein>
    <submittedName>
        <fullName evidence="2">Uncharacterized protein</fullName>
    </submittedName>
</protein>
<keyword evidence="1" id="KW-0472">Membrane</keyword>
<dbReference type="AlphaFoldDB" id="A0A0E9UXS4"/>
<accession>A0A0E9UXS4</accession>
<keyword evidence="1" id="KW-0812">Transmembrane</keyword>
<name>A0A0E9UXS4_ANGAN</name>
<evidence type="ECO:0000313" key="2">
    <source>
        <dbReference type="EMBL" id="JAH69990.1"/>
    </source>
</evidence>
<reference evidence="2" key="2">
    <citation type="journal article" date="2015" name="Fish Shellfish Immunol.">
        <title>Early steps in the European eel (Anguilla anguilla)-Vibrio vulnificus interaction in the gills: Role of the RtxA13 toxin.</title>
        <authorList>
            <person name="Callol A."/>
            <person name="Pajuelo D."/>
            <person name="Ebbesson L."/>
            <person name="Teles M."/>
            <person name="MacKenzie S."/>
            <person name="Amaro C."/>
        </authorList>
    </citation>
    <scope>NUCLEOTIDE SEQUENCE</scope>
</reference>
<evidence type="ECO:0000256" key="1">
    <source>
        <dbReference type="SAM" id="Phobius"/>
    </source>
</evidence>
<proteinExistence type="predicted"/>
<keyword evidence="1" id="KW-1133">Transmembrane helix</keyword>
<dbReference type="EMBL" id="GBXM01038587">
    <property type="protein sequence ID" value="JAH69990.1"/>
    <property type="molecule type" value="Transcribed_RNA"/>
</dbReference>
<organism evidence="2">
    <name type="scientific">Anguilla anguilla</name>
    <name type="common">European freshwater eel</name>
    <name type="synonym">Muraena anguilla</name>
    <dbReference type="NCBI Taxonomy" id="7936"/>
    <lineage>
        <taxon>Eukaryota</taxon>
        <taxon>Metazoa</taxon>
        <taxon>Chordata</taxon>
        <taxon>Craniata</taxon>
        <taxon>Vertebrata</taxon>
        <taxon>Euteleostomi</taxon>
        <taxon>Actinopterygii</taxon>
        <taxon>Neopterygii</taxon>
        <taxon>Teleostei</taxon>
        <taxon>Anguilliformes</taxon>
        <taxon>Anguillidae</taxon>
        <taxon>Anguilla</taxon>
    </lineage>
</organism>
<feature type="transmembrane region" description="Helical" evidence="1">
    <location>
        <begin position="6"/>
        <end position="29"/>
    </location>
</feature>
<sequence>MYVYNTYIYTFIYIYYILSMTTPFFRYLYSHFL</sequence>
<reference evidence="2" key="1">
    <citation type="submission" date="2014-11" db="EMBL/GenBank/DDBJ databases">
        <authorList>
            <person name="Amaro Gonzalez C."/>
        </authorList>
    </citation>
    <scope>NUCLEOTIDE SEQUENCE</scope>
</reference>